<dbReference type="FunFam" id="2.40.70.10:FF:000016">
    <property type="entry name" value="Probable aspartic protease At2g35615"/>
    <property type="match status" value="1"/>
</dbReference>
<evidence type="ECO:0000256" key="6">
    <source>
        <dbReference type="ARBA" id="ARBA00022750"/>
    </source>
</evidence>
<evidence type="ECO:0000259" key="10">
    <source>
        <dbReference type="PROSITE" id="PS51767"/>
    </source>
</evidence>
<keyword evidence="7" id="KW-0378">Hydrolase</keyword>
<feature type="chain" id="PRO_5042268093" evidence="9">
    <location>
        <begin position="27"/>
        <end position="444"/>
    </location>
</feature>
<dbReference type="InterPro" id="IPR032799">
    <property type="entry name" value="TAXi_C"/>
</dbReference>
<comment type="similarity">
    <text evidence="2">Belongs to the peptidase A1 family.</text>
</comment>
<evidence type="ECO:0000256" key="7">
    <source>
        <dbReference type="ARBA" id="ARBA00022801"/>
    </source>
</evidence>
<evidence type="ECO:0000256" key="4">
    <source>
        <dbReference type="ARBA" id="ARBA00022670"/>
    </source>
</evidence>
<dbReference type="Proteomes" id="UP001293254">
    <property type="component" value="Unassembled WGS sequence"/>
</dbReference>
<dbReference type="PANTHER" id="PTHR47967">
    <property type="entry name" value="OS07G0603500 PROTEIN-RELATED"/>
    <property type="match status" value="1"/>
</dbReference>
<feature type="signal peptide" evidence="9">
    <location>
        <begin position="1"/>
        <end position="26"/>
    </location>
</feature>
<evidence type="ECO:0000256" key="1">
    <source>
        <dbReference type="ARBA" id="ARBA00004613"/>
    </source>
</evidence>
<dbReference type="PROSITE" id="PS51767">
    <property type="entry name" value="PEPTIDASE_A1"/>
    <property type="match status" value="1"/>
</dbReference>
<keyword evidence="8" id="KW-0325">Glycoprotein</keyword>
<evidence type="ECO:0000256" key="5">
    <source>
        <dbReference type="ARBA" id="ARBA00022729"/>
    </source>
</evidence>
<evidence type="ECO:0000313" key="11">
    <source>
        <dbReference type="EMBL" id="KAK4422426.1"/>
    </source>
</evidence>
<protein>
    <submittedName>
        <fullName evidence="11">Aspartic proteinase CDR1</fullName>
    </submittedName>
</protein>
<gene>
    <name evidence="11" type="ORF">Salat_1824900</name>
</gene>
<dbReference type="SUPFAM" id="SSF50630">
    <property type="entry name" value="Acid proteases"/>
    <property type="match status" value="1"/>
</dbReference>
<dbReference type="Pfam" id="PF14541">
    <property type="entry name" value="TAXi_C"/>
    <property type="match status" value="1"/>
</dbReference>
<reference evidence="11" key="1">
    <citation type="submission" date="2020-06" db="EMBL/GenBank/DDBJ databases">
        <authorList>
            <person name="Li T."/>
            <person name="Hu X."/>
            <person name="Zhang T."/>
            <person name="Song X."/>
            <person name="Zhang H."/>
            <person name="Dai N."/>
            <person name="Sheng W."/>
            <person name="Hou X."/>
            <person name="Wei L."/>
        </authorList>
    </citation>
    <scope>NUCLEOTIDE SEQUENCE</scope>
    <source>
        <strain evidence="11">3651</strain>
        <tissue evidence="11">Leaf</tissue>
    </source>
</reference>
<dbReference type="GO" id="GO:0006508">
    <property type="term" value="P:proteolysis"/>
    <property type="evidence" value="ECO:0007669"/>
    <property type="project" value="UniProtKB-KW"/>
</dbReference>
<sequence>MAFYYKPLSLFFLFFATVFLIPLIQATKNGGITVDLIHRDSPLSPSYNSSHTHFERLRSAISRSFSRKSSLRLTSVSKSPESFQGTLTPIGGEYLMKVQIGTPPVEQLGIADTGSDLTWTQCKPCAQCYKQNIPLFDPRKTKTYRRVSCESDQCNAVGSASCDSSNACQYQVSYGDRSYSIGDLAVETFTFGSSSGQKVSFPKVVFGCGHENDGTFSATGSGIIGLGGGSLSIINQLDTSIGGKFSYCLTFLDSNVSSTISFGSDAIVAGRGVLSTPLVKKSPDTFYFLTLEGVSVGRQRLRHTTSTNTKASSSAEEGNIIIDSGTTLTFLPAELYQELESTLERAIAGKRATDPQGVFNLCYELPSDGQFKSPPIVAHFKGADLVLAEGSTFVEVEKGVVCLTLVPSEDLAIFGNLHQMNYKIGYDLVKQEVNFLPTDCSKAQ</sequence>
<dbReference type="InterPro" id="IPR032861">
    <property type="entry name" value="TAXi_N"/>
</dbReference>
<dbReference type="Pfam" id="PF14543">
    <property type="entry name" value="TAXi_N"/>
    <property type="match status" value="1"/>
</dbReference>
<dbReference type="InterPro" id="IPR001969">
    <property type="entry name" value="Aspartic_peptidase_AS"/>
</dbReference>
<dbReference type="GO" id="GO:0005576">
    <property type="term" value="C:extracellular region"/>
    <property type="evidence" value="ECO:0007669"/>
    <property type="project" value="UniProtKB-SubCell"/>
</dbReference>
<keyword evidence="4" id="KW-0645">Protease</keyword>
<feature type="domain" description="Peptidase A1" evidence="10">
    <location>
        <begin position="94"/>
        <end position="436"/>
    </location>
</feature>
<proteinExistence type="inferred from homology"/>
<dbReference type="PANTHER" id="PTHR47967:SF128">
    <property type="entry name" value="ASPARTIC PROTEINASE CDR1-LIKE"/>
    <property type="match status" value="1"/>
</dbReference>
<evidence type="ECO:0000256" key="2">
    <source>
        <dbReference type="ARBA" id="ARBA00007447"/>
    </source>
</evidence>
<dbReference type="FunFam" id="2.40.70.10:FF:000050">
    <property type="entry name" value="Aspartic proteinase CDR1"/>
    <property type="match status" value="1"/>
</dbReference>
<dbReference type="PROSITE" id="PS00141">
    <property type="entry name" value="ASP_PROTEASE"/>
    <property type="match status" value="1"/>
</dbReference>
<comment type="subcellular location">
    <subcellularLocation>
        <location evidence="1">Secreted</location>
    </subcellularLocation>
</comment>
<dbReference type="InterPro" id="IPR051708">
    <property type="entry name" value="Plant_Aspart_Prot_A1"/>
</dbReference>
<keyword evidence="5 9" id="KW-0732">Signal</keyword>
<keyword evidence="6" id="KW-0064">Aspartyl protease</keyword>
<accession>A0AAE1Y277</accession>
<evidence type="ECO:0000256" key="9">
    <source>
        <dbReference type="SAM" id="SignalP"/>
    </source>
</evidence>
<dbReference type="Gene3D" id="2.40.70.10">
    <property type="entry name" value="Acid Proteases"/>
    <property type="match status" value="2"/>
</dbReference>
<keyword evidence="3" id="KW-0964">Secreted</keyword>
<dbReference type="InterPro" id="IPR021109">
    <property type="entry name" value="Peptidase_aspartic_dom_sf"/>
</dbReference>
<organism evidence="11 12">
    <name type="scientific">Sesamum alatum</name>
    <dbReference type="NCBI Taxonomy" id="300844"/>
    <lineage>
        <taxon>Eukaryota</taxon>
        <taxon>Viridiplantae</taxon>
        <taxon>Streptophyta</taxon>
        <taxon>Embryophyta</taxon>
        <taxon>Tracheophyta</taxon>
        <taxon>Spermatophyta</taxon>
        <taxon>Magnoliopsida</taxon>
        <taxon>eudicotyledons</taxon>
        <taxon>Gunneridae</taxon>
        <taxon>Pentapetalae</taxon>
        <taxon>asterids</taxon>
        <taxon>lamiids</taxon>
        <taxon>Lamiales</taxon>
        <taxon>Pedaliaceae</taxon>
        <taxon>Sesamum</taxon>
    </lineage>
</organism>
<dbReference type="InterPro" id="IPR034161">
    <property type="entry name" value="Pepsin-like_plant"/>
</dbReference>
<keyword evidence="12" id="KW-1185">Reference proteome</keyword>
<dbReference type="GO" id="GO:0004190">
    <property type="term" value="F:aspartic-type endopeptidase activity"/>
    <property type="evidence" value="ECO:0007669"/>
    <property type="project" value="UniProtKB-KW"/>
</dbReference>
<dbReference type="EMBL" id="JACGWO010000007">
    <property type="protein sequence ID" value="KAK4422426.1"/>
    <property type="molecule type" value="Genomic_DNA"/>
</dbReference>
<evidence type="ECO:0000313" key="12">
    <source>
        <dbReference type="Proteomes" id="UP001293254"/>
    </source>
</evidence>
<dbReference type="AlphaFoldDB" id="A0AAE1Y277"/>
<dbReference type="CDD" id="cd05476">
    <property type="entry name" value="pepsin_A_like_plant"/>
    <property type="match status" value="1"/>
</dbReference>
<name>A0AAE1Y277_9LAMI</name>
<evidence type="ECO:0000256" key="8">
    <source>
        <dbReference type="ARBA" id="ARBA00023180"/>
    </source>
</evidence>
<reference evidence="11" key="2">
    <citation type="journal article" date="2024" name="Plant">
        <title>Genomic evolution and insights into agronomic trait innovations of Sesamum species.</title>
        <authorList>
            <person name="Miao H."/>
            <person name="Wang L."/>
            <person name="Qu L."/>
            <person name="Liu H."/>
            <person name="Sun Y."/>
            <person name="Le M."/>
            <person name="Wang Q."/>
            <person name="Wei S."/>
            <person name="Zheng Y."/>
            <person name="Lin W."/>
            <person name="Duan Y."/>
            <person name="Cao H."/>
            <person name="Xiong S."/>
            <person name="Wang X."/>
            <person name="Wei L."/>
            <person name="Li C."/>
            <person name="Ma Q."/>
            <person name="Ju M."/>
            <person name="Zhao R."/>
            <person name="Li G."/>
            <person name="Mu C."/>
            <person name="Tian Q."/>
            <person name="Mei H."/>
            <person name="Zhang T."/>
            <person name="Gao T."/>
            <person name="Zhang H."/>
        </authorList>
    </citation>
    <scope>NUCLEOTIDE SEQUENCE</scope>
    <source>
        <strain evidence="11">3651</strain>
    </source>
</reference>
<dbReference type="InterPro" id="IPR033121">
    <property type="entry name" value="PEPTIDASE_A1"/>
</dbReference>
<comment type="caution">
    <text evidence="11">The sequence shown here is derived from an EMBL/GenBank/DDBJ whole genome shotgun (WGS) entry which is preliminary data.</text>
</comment>
<evidence type="ECO:0000256" key="3">
    <source>
        <dbReference type="ARBA" id="ARBA00022525"/>
    </source>
</evidence>